<dbReference type="EC" id="1.4.1.3" evidence="1"/>
<dbReference type="InterPro" id="IPR006095">
    <property type="entry name" value="Glu/Leu/Phe/Val/Trp_DH"/>
</dbReference>
<evidence type="ECO:0000313" key="7">
    <source>
        <dbReference type="Proteomes" id="UP000269396"/>
    </source>
</evidence>
<reference evidence="6 7" key="1">
    <citation type="submission" date="2018-11" db="EMBL/GenBank/DDBJ databases">
        <authorList>
            <consortium name="Pathogen Informatics"/>
        </authorList>
    </citation>
    <scope>NUCLEOTIDE SEQUENCE [LARGE SCALE GENOMIC DNA]</scope>
    <source>
        <strain>Denwood</strain>
        <strain evidence="7">Zambia</strain>
    </source>
</reference>
<comment type="catalytic activity">
    <reaction evidence="4">
        <text>L-glutamate + NADP(+) + H2O = 2-oxoglutarate + NH4(+) + NADPH + H(+)</text>
        <dbReference type="Rhea" id="RHEA:11612"/>
        <dbReference type="ChEBI" id="CHEBI:15377"/>
        <dbReference type="ChEBI" id="CHEBI:15378"/>
        <dbReference type="ChEBI" id="CHEBI:16810"/>
        <dbReference type="ChEBI" id="CHEBI:28938"/>
        <dbReference type="ChEBI" id="CHEBI:29985"/>
        <dbReference type="ChEBI" id="CHEBI:57783"/>
        <dbReference type="ChEBI" id="CHEBI:58349"/>
        <dbReference type="EC" id="1.4.1.3"/>
    </reaction>
</comment>
<dbReference type="InterPro" id="IPR006096">
    <property type="entry name" value="Glu/Leu/Phe/Val/Trp_DH_C"/>
</dbReference>
<dbReference type="Proteomes" id="UP000269396">
    <property type="component" value="Unassembled WGS sequence"/>
</dbReference>
<dbReference type="GO" id="GO:0004352">
    <property type="term" value="F:glutamate dehydrogenase (NAD+) activity"/>
    <property type="evidence" value="ECO:0007669"/>
    <property type="project" value="TreeGrafter"/>
</dbReference>
<dbReference type="PANTHER" id="PTHR11606:SF13">
    <property type="entry name" value="GLUTAMATE DEHYDROGENASE 1, MITOCHONDRIAL"/>
    <property type="match status" value="1"/>
</dbReference>
<comment type="catalytic activity">
    <reaction evidence="3">
        <text>L-glutamate + NAD(+) + H2O = 2-oxoglutarate + NH4(+) + NADH + H(+)</text>
        <dbReference type="Rhea" id="RHEA:15133"/>
        <dbReference type="ChEBI" id="CHEBI:15377"/>
        <dbReference type="ChEBI" id="CHEBI:15378"/>
        <dbReference type="ChEBI" id="CHEBI:16810"/>
        <dbReference type="ChEBI" id="CHEBI:28938"/>
        <dbReference type="ChEBI" id="CHEBI:29985"/>
        <dbReference type="ChEBI" id="CHEBI:57540"/>
        <dbReference type="ChEBI" id="CHEBI:57945"/>
        <dbReference type="EC" id="1.4.1.3"/>
    </reaction>
</comment>
<dbReference type="AlphaFoldDB" id="A0A183Q6M8"/>
<evidence type="ECO:0000256" key="5">
    <source>
        <dbReference type="RuleBase" id="RU004417"/>
    </source>
</evidence>
<dbReference type="Pfam" id="PF00208">
    <property type="entry name" value="ELFV_dehydrog"/>
    <property type="match status" value="1"/>
</dbReference>
<dbReference type="GO" id="GO:0006538">
    <property type="term" value="P:L-glutamate catabolic process"/>
    <property type="evidence" value="ECO:0007669"/>
    <property type="project" value="TreeGrafter"/>
</dbReference>
<sequence>MSWIADTYANTVGHNDMHSHACVTGKSIAMGGIHGRISATGRGVYHGIDNFLNNPKYADAIGLSPGLKDKTFIVQGFGNVGLHTMRYLVRAGAKCIGIAEIDGQIYNADGIDPRELEDWQITFCLLIPEVYLLKVFSEAILFDQGFHNFEHEFLI</sequence>
<dbReference type="PRINTS" id="PR00082">
    <property type="entry name" value="GLFDHDRGNASE"/>
</dbReference>
<evidence type="ECO:0000256" key="1">
    <source>
        <dbReference type="ARBA" id="ARBA00012889"/>
    </source>
</evidence>
<dbReference type="STRING" id="31246.A0A183Q6M8"/>
<dbReference type="PANTHER" id="PTHR11606">
    <property type="entry name" value="GLUTAMATE DEHYDROGENASE"/>
    <property type="match status" value="1"/>
</dbReference>
<dbReference type="Gene3D" id="3.40.50.720">
    <property type="entry name" value="NAD(P)-binding Rossmann-like Domain"/>
    <property type="match status" value="1"/>
</dbReference>
<name>A0A183Q6M8_9TREM</name>
<evidence type="ECO:0000313" key="6">
    <source>
        <dbReference type="EMBL" id="VDP86829.1"/>
    </source>
</evidence>
<dbReference type="GO" id="GO:0005739">
    <property type="term" value="C:mitochondrion"/>
    <property type="evidence" value="ECO:0007669"/>
    <property type="project" value="TreeGrafter"/>
</dbReference>
<dbReference type="EMBL" id="UZAL01050568">
    <property type="protein sequence ID" value="VDP86829.1"/>
    <property type="molecule type" value="Genomic_DNA"/>
</dbReference>
<keyword evidence="7" id="KW-1185">Reference proteome</keyword>
<protein>
    <recommendedName>
        <fullName evidence="1">glutamate dehydrogenase [NAD(P)(+)]</fullName>
        <ecNumber evidence="1">1.4.1.3</ecNumber>
    </recommendedName>
</protein>
<proteinExistence type="inferred from homology"/>
<dbReference type="SUPFAM" id="SSF51735">
    <property type="entry name" value="NAD(P)-binding Rossmann-fold domains"/>
    <property type="match status" value="1"/>
</dbReference>
<evidence type="ECO:0000256" key="3">
    <source>
        <dbReference type="ARBA" id="ARBA00047867"/>
    </source>
</evidence>
<keyword evidence="2 5" id="KW-0560">Oxidoreductase</keyword>
<comment type="similarity">
    <text evidence="5">Belongs to the Glu/Leu/Phe/Val dehydrogenases family.</text>
</comment>
<dbReference type="InterPro" id="IPR036291">
    <property type="entry name" value="NAD(P)-bd_dom_sf"/>
</dbReference>
<evidence type="ECO:0000256" key="2">
    <source>
        <dbReference type="ARBA" id="ARBA00023002"/>
    </source>
</evidence>
<evidence type="ECO:0000256" key="4">
    <source>
        <dbReference type="ARBA" id="ARBA00048577"/>
    </source>
</evidence>
<accession>A0A183Q6M8</accession>
<gene>
    <name evidence="6" type="ORF">SMTD_LOCUS22262</name>
</gene>
<organism evidence="6 7">
    <name type="scientific">Schistosoma mattheei</name>
    <dbReference type="NCBI Taxonomy" id="31246"/>
    <lineage>
        <taxon>Eukaryota</taxon>
        <taxon>Metazoa</taxon>
        <taxon>Spiralia</taxon>
        <taxon>Lophotrochozoa</taxon>
        <taxon>Platyhelminthes</taxon>
        <taxon>Trematoda</taxon>
        <taxon>Digenea</taxon>
        <taxon>Strigeidida</taxon>
        <taxon>Schistosomatoidea</taxon>
        <taxon>Schistosomatidae</taxon>
        <taxon>Schistosoma</taxon>
    </lineage>
</organism>